<dbReference type="PANTHER" id="PTHR11059:SF0">
    <property type="entry name" value="DNA REPAIR PROTEIN RECN"/>
    <property type="match status" value="1"/>
</dbReference>
<evidence type="ECO:0000256" key="1">
    <source>
        <dbReference type="ARBA" id="ARBA00003618"/>
    </source>
</evidence>
<dbReference type="AlphaFoldDB" id="A0A4R2PBV9"/>
<dbReference type="Proteomes" id="UP000295399">
    <property type="component" value="Unassembled WGS sequence"/>
</dbReference>
<dbReference type="GO" id="GO:0006281">
    <property type="term" value="P:DNA repair"/>
    <property type="evidence" value="ECO:0007669"/>
    <property type="project" value="UniProtKB-KW"/>
</dbReference>
<dbReference type="CDD" id="cd03241">
    <property type="entry name" value="ABC_RecN"/>
    <property type="match status" value="2"/>
</dbReference>
<dbReference type="FunCoup" id="A0A4R2PBV9">
    <property type="interactions" value="438"/>
</dbReference>
<dbReference type="GO" id="GO:0006310">
    <property type="term" value="P:DNA recombination"/>
    <property type="evidence" value="ECO:0007669"/>
    <property type="project" value="InterPro"/>
</dbReference>
<dbReference type="GO" id="GO:0005524">
    <property type="term" value="F:ATP binding"/>
    <property type="evidence" value="ECO:0007669"/>
    <property type="project" value="UniProtKB-KW"/>
</dbReference>
<sequence length="554" mass="59010">MLVGLSIHDIVLIDRLTLGFDRGLSVLTGETGAGKSILLDALSLALGARADSALVRRGASRGVVAAEFELAADHAAFALLADTVSVEPGEPLVLRRTVQADGRSRAHINDQPVSAGLLRQVGERLVEIHGQHDERGLLNPKGHRTLLDLFAGHGDLLDRVATAHRDRRAAADAVAAIEAELAAARADEDYLRHALDELEALAPEPGEEAQLALTRTTLMQGERLASDLAEYAGELEADGGVDATVRGLLRRMERLDEAARARLDPVMTALDRAAIEMGEAMAALDSLRHDLDHDPAALERAEERLFELRAMARKHQVQPDDLAALKDRFAERLAAVDRGDADLTAARAALADADQTLDRAVGDLRRSRAAAADALATAVNAELPDLKLDKARFRVALTPLDPAHWSADGGDGVAFEVATNPGADFGPLIKIASGGELARFILALKVSLARQNTVATLVFDEVDRGIGGATADAVGERLARLAAAAQVLVVTHSPQVAARGRQHWRIAKRTDADSTATTVEALDDRARREEIARMLSGAEVTDAARQAADSLMTR</sequence>
<accession>A0A4R2PBV9</accession>
<feature type="domain" description="RecF/RecN/SMC N-terminal" evidence="10">
    <location>
        <begin position="15"/>
        <end position="511"/>
    </location>
</feature>
<proteinExistence type="inferred from homology"/>
<dbReference type="SUPFAM" id="SSF52540">
    <property type="entry name" value="P-loop containing nucleoside triphosphate hydrolases"/>
    <property type="match status" value="2"/>
</dbReference>
<dbReference type="PIRSF" id="PIRSF003128">
    <property type="entry name" value="RecN"/>
    <property type="match status" value="1"/>
</dbReference>
<evidence type="ECO:0000256" key="8">
    <source>
        <dbReference type="ARBA" id="ARBA00033408"/>
    </source>
</evidence>
<reference evidence="11 12" key="1">
    <citation type="submission" date="2019-03" db="EMBL/GenBank/DDBJ databases">
        <title>Genomic Encyclopedia of Type Strains, Phase IV (KMG-IV): sequencing the most valuable type-strain genomes for metagenomic binning, comparative biology and taxonomic classification.</title>
        <authorList>
            <person name="Goeker M."/>
        </authorList>
    </citation>
    <scope>NUCLEOTIDE SEQUENCE [LARGE SCALE GENOMIC DNA]</scope>
    <source>
        <strain evidence="11 12">DSM 2132</strain>
    </source>
</reference>
<name>A0A4R2PBV9_RHOSA</name>
<dbReference type="InParanoid" id="A0A4R2PBV9"/>
<dbReference type="InterPro" id="IPR027417">
    <property type="entry name" value="P-loop_NTPase"/>
</dbReference>
<dbReference type="Gene3D" id="3.40.50.300">
    <property type="entry name" value="P-loop containing nucleotide triphosphate hydrolases"/>
    <property type="match status" value="2"/>
</dbReference>
<evidence type="ECO:0000256" key="9">
    <source>
        <dbReference type="PIRNR" id="PIRNR003128"/>
    </source>
</evidence>
<gene>
    <name evidence="11" type="ORF">EV659_109112</name>
</gene>
<keyword evidence="12" id="KW-1185">Reference proteome</keyword>
<evidence type="ECO:0000256" key="5">
    <source>
        <dbReference type="ARBA" id="ARBA00022763"/>
    </source>
</evidence>
<dbReference type="OrthoDB" id="9806954at2"/>
<evidence type="ECO:0000256" key="2">
    <source>
        <dbReference type="ARBA" id="ARBA00009441"/>
    </source>
</evidence>
<organism evidence="11 12">
    <name type="scientific">Rhodothalassium salexigens DSM 2132</name>
    <dbReference type="NCBI Taxonomy" id="1188247"/>
    <lineage>
        <taxon>Bacteria</taxon>
        <taxon>Pseudomonadati</taxon>
        <taxon>Pseudomonadota</taxon>
        <taxon>Alphaproteobacteria</taxon>
        <taxon>Rhodothalassiales</taxon>
        <taxon>Rhodothalassiaceae</taxon>
        <taxon>Rhodothalassium</taxon>
    </lineage>
</organism>
<comment type="function">
    <text evidence="1 9">May be involved in recombinational repair of damaged DNA.</text>
</comment>
<evidence type="ECO:0000313" key="12">
    <source>
        <dbReference type="Proteomes" id="UP000295399"/>
    </source>
</evidence>
<dbReference type="GO" id="GO:0043590">
    <property type="term" value="C:bacterial nucleoid"/>
    <property type="evidence" value="ECO:0007669"/>
    <property type="project" value="TreeGrafter"/>
</dbReference>
<dbReference type="PANTHER" id="PTHR11059">
    <property type="entry name" value="DNA REPAIR PROTEIN RECN"/>
    <property type="match status" value="1"/>
</dbReference>
<dbReference type="Pfam" id="PF02463">
    <property type="entry name" value="SMC_N"/>
    <property type="match status" value="1"/>
</dbReference>
<dbReference type="InterPro" id="IPR003395">
    <property type="entry name" value="RecF/RecN/SMC_N"/>
</dbReference>
<comment type="caution">
    <text evidence="11">The sequence shown here is derived from an EMBL/GenBank/DDBJ whole genome shotgun (WGS) entry which is preliminary data.</text>
</comment>
<evidence type="ECO:0000256" key="4">
    <source>
        <dbReference type="ARBA" id="ARBA00022741"/>
    </source>
</evidence>
<keyword evidence="4" id="KW-0547">Nucleotide-binding</keyword>
<protein>
    <recommendedName>
        <fullName evidence="3 9">DNA repair protein RecN</fullName>
    </recommendedName>
    <alternativeName>
        <fullName evidence="8 9">Recombination protein N</fullName>
    </alternativeName>
</protein>
<dbReference type="EMBL" id="SLXO01000009">
    <property type="protein sequence ID" value="TCP32619.1"/>
    <property type="molecule type" value="Genomic_DNA"/>
</dbReference>
<evidence type="ECO:0000256" key="3">
    <source>
        <dbReference type="ARBA" id="ARBA00021315"/>
    </source>
</evidence>
<evidence type="ECO:0000256" key="6">
    <source>
        <dbReference type="ARBA" id="ARBA00022840"/>
    </source>
</evidence>
<dbReference type="RefSeq" id="WP_132709102.1">
    <property type="nucleotide sequence ID" value="NZ_JACIGF010000009.1"/>
</dbReference>
<dbReference type="InterPro" id="IPR004604">
    <property type="entry name" value="DNA_recomb/repair_RecN"/>
</dbReference>
<keyword evidence="6" id="KW-0067">ATP-binding</keyword>
<evidence type="ECO:0000256" key="7">
    <source>
        <dbReference type="ARBA" id="ARBA00023204"/>
    </source>
</evidence>
<keyword evidence="5 9" id="KW-0227">DNA damage</keyword>
<comment type="similarity">
    <text evidence="2 9">Belongs to the RecN family.</text>
</comment>
<dbReference type="GO" id="GO:0009432">
    <property type="term" value="P:SOS response"/>
    <property type="evidence" value="ECO:0007669"/>
    <property type="project" value="TreeGrafter"/>
</dbReference>
<dbReference type="FunFam" id="3.40.50.300:FF:000356">
    <property type="entry name" value="DNA repair protein RecN"/>
    <property type="match status" value="1"/>
</dbReference>
<evidence type="ECO:0000313" key="11">
    <source>
        <dbReference type="EMBL" id="TCP32619.1"/>
    </source>
</evidence>
<dbReference type="NCBIfam" id="TIGR00634">
    <property type="entry name" value="recN"/>
    <property type="match status" value="1"/>
</dbReference>
<evidence type="ECO:0000259" key="10">
    <source>
        <dbReference type="Pfam" id="PF02463"/>
    </source>
</evidence>
<keyword evidence="7 9" id="KW-0234">DNA repair</keyword>